<dbReference type="GO" id="GO:0009636">
    <property type="term" value="P:response to toxic substance"/>
    <property type="evidence" value="ECO:0007669"/>
    <property type="project" value="Ensembl"/>
</dbReference>
<feature type="repeat" description="TNFR-Cys" evidence="16">
    <location>
        <begin position="67"/>
        <end position="110"/>
    </location>
</feature>
<dbReference type="SUPFAM" id="SSF57586">
    <property type="entry name" value="TNF receptor-like"/>
    <property type="match status" value="2"/>
</dbReference>
<dbReference type="InterPro" id="IPR011029">
    <property type="entry name" value="DEATH-like_dom_sf"/>
</dbReference>
<dbReference type="Gene3D" id="1.10.533.10">
    <property type="entry name" value="Death Domain, Fas"/>
    <property type="match status" value="1"/>
</dbReference>
<evidence type="ECO:0000256" key="17">
    <source>
        <dbReference type="SAM" id="Phobius"/>
    </source>
</evidence>
<dbReference type="OMA" id="RDTKCRC"/>
<evidence type="ECO:0000256" key="2">
    <source>
        <dbReference type="ARBA" id="ARBA00004285"/>
    </source>
</evidence>
<feature type="domain" description="TNFR-Cys" evidence="20">
    <location>
        <begin position="30"/>
        <end position="65"/>
    </location>
</feature>
<dbReference type="GO" id="GO:0005031">
    <property type="term" value="F:tumor necrosis factor receptor activity"/>
    <property type="evidence" value="ECO:0007669"/>
    <property type="project" value="Ensembl"/>
</dbReference>
<dbReference type="Pfam" id="PF00531">
    <property type="entry name" value="Death"/>
    <property type="match status" value="1"/>
</dbReference>
<feature type="repeat" description="TNFR-Cys" evidence="16">
    <location>
        <begin position="111"/>
        <end position="150"/>
    </location>
</feature>
<dbReference type="GO" id="GO:0071285">
    <property type="term" value="P:cellular response to lithium ion"/>
    <property type="evidence" value="ECO:0007669"/>
    <property type="project" value="Ensembl"/>
</dbReference>
<dbReference type="InterPro" id="IPR033999">
    <property type="entry name" value="TNFRSF6_N"/>
</dbReference>
<comment type="subcellular location">
    <subcellularLocation>
        <location evidence="1">Cell membrane</location>
        <topology evidence="1">Single-pass type I membrane protein</topology>
    </subcellularLocation>
    <subcellularLocation>
        <location evidence="2">Membrane raft</location>
    </subcellularLocation>
</comment>
<evidence type="ECO:0000256" key="16">
    <source>
        <dbReference type="PROSITE-ProRule" id="PRU00206"/>
    </source>
</evidence>
<dbReference type="GeneTree" id="ENSGT00950000183126"/>
<evidence type="ECO:0000256" key="13">
    <source>
        <dbReference type="ARBA" id="ARBA00030181"/>
    </source>
</evidence>
<dbReference type="GO" id="GO:0009897">
    <property type="term" value="C:external side of plasma membrane"/>
    <property type="evidence" value="ECO:0007669"/>
    <property type="project" value="Ensembl"/>
</dbReference>
<dbReference type="GO" id="GO:2001235">
    <property type="term" value="P:positive regulation of apoptotic signaling pathway"/>
    <property type="evidence" value="ECO:0007669"/>
    <property type="project" value="Ensembl"/>
</dbReference>
<dbReference type="GO" id="GO:0019900">
    <property type="term" value="F:kinase binding"/>
    <property type="evidence" value="ECO:0007669"/>
    <property type="project" value="Ensembl"/>
</dbReference>
<keyword evidence="10 16" id="KW-1015">Disulfide bond</keyword>
<keyword evidence="7" id="KW-0677">Repeat</keyword>
<dbReference type="GO" id="GO:0043066">
    <property type="term" value="P:negative regulation of apoptotic process"/>
    <property type="evidence" value="ECO:0007669"/>
    <property type="project" value="Ensembl"/>
</dbReference>
<dbReference type="PANTHER" id="PTHR46874">
    <property type="entry name" value="TUMOR NECROSIS FACTOR RECEPTOR SUPERFAMILY MEMBER 6"/>
    <property type="match status" value="1"/>
</dbReference>
<dbReference type="AlphaFoldDB" id="A0A8C7DWE4"/>
<keyword evidence="17" id="KW-1133">Transmembrane helix</keyword>
<keyword evidence="4" id="KW-1003">Cell membrane</keyword>
<dbReference type="GO" id="GO:1901532">
    <property type="term" value="P:regulation of hematopoietic progenitor cell differentiation"/>
    <property type="evidence" value="ECO:0007669"/>
    <property type="project" value="Ensembl"/>
</dbReference>
<feature type="domain" description="Death" evidence="19">
    <location>
        <begin position="214"/>
        <end position="298"/>
    </location>
</feature>
<dbReference type="GO" id="GO:1903428">
    <property type="term" value="P:positive regulation of reactive oxygen species biosynthetic process"/>
    <property type="evidence" value="ECO:0007669"/>
    <property type="project" value="Ensembl"/>
</dbReference>
<evidence type="ECO:0000256" key="4">
    <source>
        <dbReference type="ARBA" id="ARBA00022475"/>
    </source>
</evidence>
<evidence type="ECO:0000256" key="11">
    <source>
        <dbReference type="ARBA" id="ARBA00023180"/>
    </source>
</evidence>
<dbReference type="PANTHER" id="PTHR46874:SF1">
    <property type="entry name" value="TUMOR NECROSIS FACTOR RECEPTOR SUPERFAMILY MEMBER 6"/>
    <property type="match status" value="1"/>
</dbReference>
<keyword evidence="22" id="KW-1185">Reference proteome</keyword>
<dbReference type="GO" id="GO:0097284">
    <property type="term" value="P:hepatocyte apoptotic process"/>
    <property type="evidence" value="ECO:0007669"/>
    <property type="project" value="Ensembl"/>
</dbReference>
<dbReference type="GO" id="GO:0006925">
    <property type="term" value="P:inflammatory cell apoptotic process"/>
    <property type="evidence" value="ECO:0007669"/>
    <property type="project" value="Ensembl"/>
</dbReference>
<dbReference type="SMART" id="SM00005">
    <property type="entry name" value="DEATH"/>
    <property type="match status" value="1"/>
</dbReference>
<evidence type="ECO:0000256" key="15">
    <source>
        <dbReference type="ARBA" id="ARBA00032502"/>
    </source>
</evidence>
<feature type="signal peptide" evidence="18">
    <location>
        <begin position="1"/>
        <end position="19"/>
    </location>
</feature>
<evidence type="ECO:0000256" key="5">
    <source>
        <dbReference type="ARBA" id="ARBA00022703"/>
    </source>
</evidence>
<dbReference type="GO" id="GO:0042802">
    <property type="term" value="F:identical protein binding"/>
    <property type="evidence" value="ECO:0007669"/>
    <property type="project" value="Ensembl"/>
</dbReference>
<dbReference type="GO" id="GO:0031265">
    <property type="term" value="C:CD95 death-inducing signaling complex"/>
    <property type="evidence" value="ECO:0007669"/>
    <property type="project" value="Ensembl"/>
</dbReference>
<dbReference type="GO" id="GO:0045577">
    <property type="term" value="P:regulation of B cell differentiation"/>
    <property type="evidence" value="ECO:0007669"/>
    <property type="project" value="Ensembl"/>
</dbReference>
<dbReference type="InterPro" id="IPR001368">
    <property type="entry name" value="TNFR/NGFR_Cys_rich_reg"/>
</dbReference>
<dbReference type="SMART" id="SM00208">
    <property type="entry name" value="TNFR"/>
    <property type="match status" value="3"/>
</dbReference>
<organism evidence="21 22">
    <name type="scientific">Naja naja</name>
    <name type="common">Indian cobra</name>
    <dbReference type="NCBI Taxonomy" id="35670"/>
    <lineage>
        <taxon>Eukaryota</taxon>
        <taxon>Metazoa</taxon>
        <taxon>Chordata</taxon>
        <taxon>Craniata</taxon>
        <taxon>Vertebrata</taxon>
        <taxon>Euteleostomi</taxon>
        <taxon>Lepidosauria</taxon>
        <taxon>Squamata</taxon>
        <taxon>Bifurcata</taxon>
        <taxon>Unidentata</taxon>
        <taxon>Episquamata</taxon>
        <taxon>Toxicofera</taxon>
        <taxon>Serpentes</taxon>
        <taxon>Colubroidea</taxon>
        <taxon>Elapidae</taxon>
        <taxon>Elapinae</taxon>
        <taxon>Naja</taxon>
    </lineage>
</organism>
<dbReference type="GO" id="GO:0010467">
    <property type="term" value="P:gene expression"/>
    <property type="evidence" value="ECO:0007669"/>
    <property type="project" value="Ensembl"/>
</dbReference>
<dbReference type="PROSITE" id="PS50017">
    <property type="entry name" value="DEATH_DOMAIN"/>
    <property type="match status" value="1"/>
</dbReference>
<keyword evidence="6 18" id="KW-0732">Signal</keyword>
<keyword evidence="11" id="KW-0325">Glycoprotein</keyword>
<dbReference type="GO" id="GO:0045580">
    <property type="term" value="P:regulation of T cell differentiation"/>
    <property type="evidence" value="ECO:0007669"/>
    <property type="project" value="Ensembl"/>
</dbReference>
<dbReference type="PROSITE" id="PS50050">
    <property type="entry name" value="TNFR_NGFR_2"/>
    <property type="match status" value="3"/>
</dbReference>
<dbReference type="PROSITE" id="PS00652">
    <property type="entry name" value="TNFR_NGFR_1"/>
    <property type="match status" value="1"/>
</dbReference>
<dbReference type="GO" id="GO:0097049">
    <property type="term" value="P:motor neuron apoptotic process"/>
    <property type="evidence" value="ECO:0007669"/>
    <property type="project" value="Ensembl"/>
</dbReference>
<feature type="chain" id="PRO_5034223840" description="Tumor necrosis factor receptor superfamily member 6" evidence="18">
    <location>
        <begin position="20"/>
        <end position="307"/>
    </location>
</feature>
<reference evidence="21" key="2">
    <citation type="submission" date="2025-09" db="UniProtKB">
        <authorList>
            <consortium name="Ensembl"/>
        </authorList>
    </citation>
    <scope>IDENTIFICATION</scope>
</reference>
<dbReference type="InterPro" id="IPR008063">
    <property type="entry name" value="Fas_rcpt"/>
</dbReference>
<dbReference type="GO" id="GO:0032872">
    <property type="term" value="P:regulation of stress-activated MAPK cascade"/>
    <property type="evidence" value="ECO:0007669"/>
    <property type="project" value="Ensembl"/>
</dbReference>
<dbReference type="InterPro" id="IPR000488">
    <property type="entry name" value="Death_dom"/>
</dbReference>
<dbReference type="GO" id="GO:0006924">
    <property type="term" value="P:activation-induced cell death of T cells"/>
    <property type="evidence" value="ECO:0007669"/>
    <property type="project" value="Ensembl"/>
</dbReference>
<evidence type="ECO:0000256" key="1">
    <source>
        <dbReference type="ARBA" id="ARBA00004251"/>
    </source>
</evidence>
<accession>A0A8C7DWE4</accession>
<keyword evidence="8" id="KW-0112">Calmodulin-binding</keyword>
<dbReference type="OrthoDB" id="10031141at2759"/>
<dbReference type="GO" id="GO:0016604">
    <property type="term" value="C:nuclear body"/>
    <property type="evidence" value="ECO:0007669"/>
    <property type="project" value="Ensembl"/>
</dbReference>
<dbReference type="Proteomes" id="UP000694559">
    <property type="component" value="Unplaced"/>
</dbReference>
<evidence type="ECO:0000313" key="22">
    <source>
        <dbReference type="Proteomes" id="UP000694559"/>
    </source>
</evidence>
<dbReference type="GO" id="GO:0045637">
    <property type="term" value="P:regulation of myeloid cell differentiation"/>
    <property type="evidence" value="ECO:0007669"/>
    <property type="project" value="Ensembl"/>
</dbReference>
<evidence type="ECO:0000313" key="21">
    <source>
        <dbReference type="Ensembl" id="ENSNNAP00000011657.1"/>
    </source>
</evidence>
<dbReference type="GO" id="GO:0045060">
    <property type="term" value="P:negative thymic T cell selection"/>
    <property type="evidence" value="ECO:0007669"/>
    <property type="project" value="Ensembl"/>
</dbReference>
<evidence type="ECO:0000256" key="7">
    <source>
        <dbReference type="ARBA" id="ARBA00022737"/>
    </source>
</evidence>
<feature type="transmembrane region" description="Helical" evidence="17">
    <location>
        <begin position="162"/>
        <end position="183"/>
    </location>
</feature>
<evidence type="ECO:0000256" key="10">
    <source>
        <dbReference type="ARBA" id="ARBA00023157"/>
    </source>
</evidence>
<evidence type="ECO:0000256" key="9">
    <source>
        <dbReference type="ARBA" id="ARBA00023139"/>
    </source>
</evidence>
<dbReference type="GO" id="GO:0005829">
    <property type="term" value="C:cytosol"/>
    <property type="evidence" value="ECO:0007669"/>
    <property type="project" value="Ensembl"/>
</dbReference>
<dbReference type="GO" id="GO:0048536">
    <property type="term" value="P:spleen development"/>
    <property type="evidence" value="ECO:0007669"/>
    <property type="project" value="Ensembl"/>
</dbReference>
<dbReference type="GO" id="GO:0036337">
    <property type="term" value="P:Fas signaling pathway"/>
    <property type="evidence" value="ECO:0007669"/>
    <property type="project" value="Ensembl"/>
</dbReference>
<dbReference type="GO" id="GO:0034198">
    <property type="term" value="P:cellular response to amino acid starvation"/>
    <property type="evidence" value="ECO:0007669"/>
    <property type="project" value="Ensembl"/>
</dbReference>
<feature type="domain" description="TNFR-Cys" evidence="20">
    <location>
        <begin position="67"/>
        <end position="110"/>
    </location>
</feature>
<keyword evidence="12" id="KW-0449">Lipoprotein</keyword>
<dbReference type="Pfam" id="PF00020">
    <property type="entry name" value="TNFR_c6"/>
    <property type="match status" value="2"/>
</dbReference>
<dbReference type="GO" id="GO:0019724">
    <property type="term" value="P:B cell mediated immunity"/>
    <property type="evidence" value="ECO:0007669"/>
    <property type="project" value="Ensembl"/>
</dbReference>
<evidence type="ECO:0000256" key="12">
    <source>
        <dbReference type="ARBA" id="ARBA00023288"/>
    </source>
</evidence>
<feature type="disulfide bond" evidence="16">
    <location>
        <begin position="112"/>
        <end position="127"/>
    </location>
</feature>
<keyword evidence="9" id="KW-0564">Palmitate</keyword>
<evidence type="ECO:0000256" key="3">
    <source>
        <dbReference type="ARBA" id="ARBA00015761"/>
    </source>
</evidence>
<dbReference type="GO" id="GO:0097527">
    <property type="term" value="P:necroptotic signaling pathway"/>
    <property type="evidence" value="ECO:0007669"/>
    <property type="project" value="Ensembl"/>
</dbReference>
<comment type="caution">
    <text evidence="16">Lacks conserved residue(s) required for the propagation of feature annotation.</text>
</comment>
<dbReference type="GO" id="GO:0071455">
    <property type="term" value="P:cellular response to hyperoxia"/>
    <property type="evidence" value="ECO:0007669"/>
    <property type="project" value="Ensembl"/>
</dbReference>
<keyword evidence="17" id="KW-0812">Transmembrane</keyword>
<evidence type="ECO:0000256" key="18">
    <source>
        <dbReference type="SAM" id="SignalP"/>
    </source>
</evidence>
<evidence type="ECO:0000259" key="20">
    <source>
        <dbReference type="PROSITE" id="PS50050"/>
    </source>
</evidence>
<dbReference type="GO" id="GO:0045121">
    <property type="term" value="C:membrane raft"/>
    <property type="evidence" value="ECO:0007669"/>
    <property type="project" value="UniProtKB-SubCell"/>
</dbReference>
<dbReference type="GO" id="GO:0007623">
    <property type="term" value="P:circadian rhythm"/>
    <property type="evidence" value="ECO:0007669"/>
    <property type="project" value="Ensembl"/>
</dbReference>
<dbReference type="SUPFAM" id="SSF47986">
    <property type="entry name" value="DEATH domain"/>
    <property type="match status" value="1"/>
</dbReference>
<evidence type="ECO:0000256" key="6">
    <source>
        <dbReference type="ARBA" id="ARBA00022729"/>
    </source>
</evidence>
<dbReference type="GO" id="GO:0071260">
    <property type="term" value="P:cellular response to mechanical stimulus"/>
    <property type="evidence" value="ECO:0007669"/>
    <property type="project" value="Ensembl"/>
</dbReference>
<reference evidence="21" key="1">
    <citation type="submission" date="2025-08" db="UniProtKB">
        <authorList>
            <consortium name="Ensembl"/>
        </authorList>
    </citation>
    <scope>IDENTIFICATION</scope>
</reference>
<dbReference type="PRINTS" id="PR01680">
    <property type="entry name" value="TNFACTORR6"/>
</dbReference>
<gene>
    <name evidence="21" type="primary">FAS</name>
</gene>
<proteinExistence type="predicted"/>
<dbReference type="GO" id="GO:0005516">
    <property type="term" value="F:calmodulin binding"/>
    <property type="evidence" value="ECO:0007669"/>
    <property type="project" value="UniProtKB-KW"/>
</dbReference>
<dbReference type="CDD" id="cd10579">
    <property type="entry name" value="TNFRSF6"/>
    <property type="match status" value="1"/>
</dbReference>
<feature type="repeat" description="TNFR-Cys" evidence="16">
    <location>
        <begin position="30"/>
        <end position="65"/>
    </location>
</feature>
<dbReference type="Ensembl" id="ENSNNAT00000012192.1">
    <property type="protein sequence ID" value="ENSNNAP00000011657.1"/>
    <property type="gene ID" value="ENSNNAG00000007833.1"/>
</dbReference>
<protein>
    <recommendedName>
        <fullName evidence="3">Tumor necrosis factor receptor superfamily member 6</fullName>
    </recommendedName>
    <alternativeName>
        <fullName evidence="14">Apo-1 antigen</fullName>
    </alternativeName>
    <alternativeName>
        <fullName evidence="15">Apoptosis-mediating surface antigen FAS</fullName>
    </alternativeName>
    <alternativeName>
        <fullName evidence="13">FASLG receptor</fullName>
    </alternativeName>
</protein>
<evidence type="ECO:0000256" key="14">
    <source>
        <dbReference type="ARBA" id="ARBA00032338"/>
    </source>
</evidence>
<dbReference type="GO" id="GO:0031334">
    <property type="term" value="P:positive regulation of protein-containing complex assembly"/>
    <property type="evidence" value="ECO:0007669"/>
    <property type="project" value="Ensembl"/>
</dbReference>
<dbReference type="GO" id="GO:0008625">
    <property type="term" value="P:extrinsic apoptotic signaling pathway via death domain receptors"/>
    <property type="evidence" value="ECO:0007669"/>
    <property type="project" value="Ensembl"/>
</dbReference>
<dbReference type="GO" id="GO:0097192">
    <property type="term" value="P:extrinsic apoptotic signaling pathway in absence of ligand"/>
    <property type="evidence" value="ECO:0007669"/>
    <property type="project" value="Ensembl"/>
</dbReference>
<sequence length="307" mass="35484">MFQLLLFLIISPMLDVTAARSLHNSGSNQKCPSGQYEFNGICCDFCKPGSVAKSSDCTKNPKTNCKPCTEGKDYMDKDNYITTCLRCNYCDAEHGMETEKNCTITQNVKCRCRTGFFCNSTKPCRHCEKCDQCENGMVAKDCTPTQNTVCGKKDSTKDNLQLLWLILPVAVIVGLILLWLYCWRFRIQRRSYIPNQNYESHELKKVEYPDINWRPYIPEIVRDMEVNQVRKLVRKLGICTAQIDEISHDNVHDSSEQKIKLLERWYETHGIKGSLQTLTTNLKELKFYDAVDKINHLIERKLSHPED</sequence>
<name>A0A8C7DWE4_NAJNA</name>
<evidence type="ECO:0000256" key="8">
    <source>
        <dbReference type="ARBA" id="ARBA00022860"/>
    </source>
</evidence>
<dbReference type="Gene3D" id="2.10.50.10">
    <property type="entry name" value="Tumor Necrosis Factor Receptor, subunit A, domain 2"/>
    <property type="match status" value="3"/>
</dbReference>
<evidence type="ECO:0000259" key="19">
    <source>
        <dbReference type="PROSITE" id="PS50017"/>
    </source>
</evidence>
<keyword evidence="5" id="KW-0053">Apoptosis</keyword>
<dbReference type="GO" id="GO:0050869">
    <property type="term" value="P:negative regulation of B cell activation"/>
    <property type="evidence" value="ECO:0007669"/>
    <property type="project" value="Ensembl"/>
</dbReference>
<keyword evidence="17" id="KW-0472">Membrane</keyword>
<dbReference type="GO" id="GO:0005576">
    <property type="term" value="C:extracellular region"/>
    <property type="evidence" value="ECO:0007669"/>
    <property type="project" value="Ensembl"/>
</dbReference>
<dbReference type="GO" id="GO:0051384">
    <property type="term" value="P:response to glucocorticoid"/>
    <property type="evidence" value="ECO:0007669"/>
    <property type="project" value="Ensembl"/>
</dbReference>
<feature type="domain" description="TNFR-Cys" evidence="20">
    <location>
        <begin position="111"/>
        <end position="150"/>
    </location>
</feature>